<dbReference type="RefSeq" id="WP_381424595.1">
    <property type="nucleotide sequence ID" value="NZ_JBHSDH010000013.1"/>
</dbReference>
<dbReference type="GO" id="GO:0004340">
    <property type="term" value="F:glucokinase activity"/>
    <property type="evidence" value="ECO:0007669"/>
    <property type="project" value="UniProtKB-EC"/>
</dbReference>
<dbReference type="InterPro" id="IPR043129">
    <property type="entry name" value="ATPase_NBD"/>
</dbReference>
<keyword evidence="2" id="KW-0418">Kinase</keyword>
<evidence type="ECO:0000256" key="1">
    <source>
        <dbReference type="ARBA" id="ARBA00022679"/>
    </source>
</evidence>
<dbReference type="EC" id="2.7.1.2" evidence="4"/>
<dbReference type="InterPro" id="IPR050201">
    <property type="entry name" value="Bacterial_glucokinase"/>
</dbReference>
<comment type="similarity">
    <text evidence="3">Belongs to the bacterial glucokinase family.</text>
</comment>
<evidence type="ECO:0000256" key="3">
    <source>
        <dbReference type="RuleBase" id="RU004046"/>
    </source>
</evidence>
<evidence type="ECO:0000313" key="5">
    <source>
        <dbReference type="Proteomes" id="UP001595887"/>
    </source>
</evidence>
<protein>
    <submittedName>
        <fullName evidence="4">Glucokinase</fullName>
        <ecNumber evidence="4">2.7.1.2</ecNumber>
    </submittedName>
</protein>
<comment type="caution">
    <text evidence="4">The sequence shown here is derived from an EMBL/GenBank/DDBJ whole genome shotgun (WGS) entry which is preliminary data.</text>
</comment>
<dbReference type="PANTHER" id="PTHR47690">
    <property type="entry name" value="GLUCOKINASE"/>
    <property type="match status" value="1"/>
</dbReference>
<gene>
    <name evidence="4" type="primary">glk</name>
    <name evidence="4" type="ORF">ACFOWX_12485</name>
</gene>
<proteinExistence type="inferred from homology"/>
<accession>A0ABV8RKM7</accession>
<dbReference type="Pfam" id="PF02685">
    <property type="entry name" value="Glucokinase"/>
    <property type="match status" value="1"/>
</dbReference>
<dbReference type="InterPro" id="IPR003836">
    <property type="entry name" value="Glucokinase"/>
</dbReference>
<dbReference type="EMBL" id="JBHSDH010000013">
    <property type="protein sequence ID" value="MFC4293234.1"/>
    <property type="molecule type" value="Genomic_DNA"/>
</dbReference>
<dbReference type="SUPFAM" id="SSF53067">
    <property type="entry name" value="Actin-like ATPase domain"/>
    <property type="match status" value="1"/>
</dbReference>
<name>A0ABV8RKM7_9SPHN</name>
<dbReference type="CDD" id="cd24008">
    <property type="entry name" value="ASKHA_NBD_GLK"/>
    <property type="match status" value="1"/>
</dbReference>
<dbReference type="Gene3D" id="3.30.420.40">
    <property type="match status" value="1"/>
</dbReference>
<dbReference type="Proteomes" id="UP001595887">
    <property type="component" value="Unassembled WGS sequence"/>
</dbReference>
<evidence type="ECO:0000313" key="4">
    <source>
        <dbReference type="EMBL" id="MFC4293234.1"/>
    </source>
</evidence>
<organism evidence="4 5">
    <name type="scientific">Sphingorhabdus arenilitoris</name>
    <dbReference type="NCBI Taxonomy" id="1490041"/>
    <lineage>
        <taxon>Bacteria</taxon>
        <taxon>Pseudomonadati</taxon>
        <taxon>Pseudomonadota</taxon>
        <taxon>Alphaproteobacteria</taxon>
        <taxon>Sphingomonadales</taxon>
        <taxon>Sphingomonadaceae</taxon>
        <taxon>Sphingorhabdus</taxon>
    </lineage>
</organism>
<sequence length="328" mass="35469">MTEEIVVSDIGGTHARFAIATIDDGRILSLDDQLTLKSGEHPSLQTAWQAYGREIGRELPRSGAIAVAGHVGGEVLHLTNNSWMIRPAMIPEKLGLDRFTLINDFGAVGHAVALLGDDQFQHICGPDHRIPDTGLVTILGPGTGLGVAHVLKMETGYHVTETEAGHVDFAPHDLIEDRLLQKLREHHRRVSVERIVAGPGLQVIYKVFAEMEGQQAKQLDDKALWQLALSGEDSVAAAAFDRFCLCLGSFAGDITLAHGARSVVMAGGLGSRIAHRLPSSGFRERFRAKGRFESLMETIPVKQLMHEQPGLYGAAGAFIKEHGSLVCA</sequence>
<dbReference type="Gene3D" id="3.40.367.20">
    <property type="match status" value="1"/>
</dbReference>
<reference evidence="5" key="1">
    <citation type="journal article" date="2019" name="Int. J. Syst. Evol. Microbiol.">
        <title>The Global Catalogue of Microorganisms (GCM) 10K type strain sequencing project: providing services to taxonomists for standard genome sequencing and annotation.</title>
        <authorList>
            <consortium name="The Broad Institute Genomics Platform"/>
            <consortium name="The Broad Institute Genome Sequencing Center for Infectious Disease"/>
            <person name="Wu L."/>
            <person name="Ma J."/>
        </authorList>
    </citation>
    <scope>NUCLEOTIDE SEQUENCE [LARGE SCALE GENOMIC DNA]</scope>
    <source>
        <strain evidence="5">CECT 8531</strain>
    </source>
</reference>
<evidence type="ECO:0000256" key="2">
    <source>
        <dbReference type="ARBA" id="ARBA00022777"/>
    </source>
</evidence>
<dbReference type="NCBIfam" id="TIGR00749">
    <property type="entry name" value="glk"/>
    <property type="match status" value="1"/>
</dbReference>
<dbReference type="PANTHER" id="PTHR47690:SF1">
    <property type="entry name" value="GLUCOKINASE"/>
    <property type="match status" value="1"/>
</dbReference>
<keyword evidence="1 4" id="KW-0808">Transferase</keyword>
<keyword evidence="5" id="KW-1185">Reference proteome</keyword>